<evidence type="ECO:0000256" key="9">
    <source>
        <dbReference type="ARBA" id="ARBA00025012"/>
    </source>
</evidence>
<evidence type="ECO:0000256" key="10">
    <source>
        <dbReference type="ARBA" id="ARBA00030717"/>
    </source>
</evidence>
<protein>
    <recommendedName>
        <fullName evidence="5 12">Adenylosuccinate lyase</fullName>
        <shortName evidence="13">ASL</shortName>
        <ecNumber evidence="4 12">4.3.2.2</ecNumber>
    </recommendedName>
    <alternativeName>
        <fullName evidence="10 13">Adenylosuccinase</fullName>
    </alternativeName>
</protein>
<evidence type="ECO:0000256" key="1">
    <source>
        <dbReference type="ARBA" id="ARBA00004706"/>
    </source>
</evidence>
<dbReference type="Proteomes" id="UP001211987">
    <property type="component" value="Unassembled WGS sequence"/>
</dbReference>
<evidence type="ECO:0000256" key="2">
    <source>
        <dbReference type="ARBA" id="ARBA00004734"/>
    </source>
</evidence>
<evidence type="ECO:0000256" key="5">
    <source>
        <dbReference type="ARBA" id="ARBA00017058"/>
    </source>
</evidence>
<evidence type="ECO:0000259" key="14">
    <source>
        <dbReference type="Pfam" id="PF00206"/>
    </source>
</evidence>
<dbReference type="Gene3D" id="1.20.200.10">
    <property type="entry name" value="Fumarase/aspartase (Central domain)"/>
    <property type="match status" value="1"/>
</dbReference>
<comment type="catalytic activity">
    <reaction evidence="11">
        <text>N(6)-(1,2-dicarboxyethyl)-AMP = fumarate + AMP</text>
        <dbReference type="Rhea" id="RHEA:16853"/>
        <dbReference type="ChEBI" id="CHEBI:29806"/>
        <dbReference type="ChEBI" id="CHEBI:57567"/>
        <dbReference type="ChEBI" id="CHEBI:456215"/>
        <dbReference type="EC" id="4.3.2.2"/>
    </reaction>
    <physiologicalReaction direction="left-to-right" evidence="11">
        <dbReference type="Rhea" id="RHEA:16854"/>
    </physiologicalReaction>
</comment>
<comment type="caution">
    <text evidence="17">The sequence shown here is derived from an EMBL/GenBank/DDBJ whole genome shotgun (WGS) entry which is preliminary data.</text>
</comment>
<dbReference type="InterPro" id="IPR022761">
    <property type="entry name" value="Fumarate_lyase_N"/>
</dbReference>
<dbReference type="Pfam" id="PF08328">
    <property type="entry name" value="ASL_C"/>
    <property type="match status" value="1"/>
</dbReference>
<dbReference type="EC" id="4.3.2.2" evidence="4 12"/>
<dbReference type="PROSITE" id="PS00163">
    <property type="entry name" value="FUMARATE_LYASES"/>
    <property type="match status" value="1"/>
</dbReference>
<evidence type="ECO:0000256" key="12">
    <source>
        <dbReference type="NCBIfam" id="TIGR00928"/>
    </source>
</evidence>
<comment type="function">
    <text evidence="9">Catalyzes two reactions in de novo purine nucleotide biosynthesis. Catalyzes the breakdown of 5-aminoimidazole- (N-succinylocarboxamide) ribotide (SAICAR or 2-[5-amino-1-(5-phospho-beta-D-ribosyl)imidazole-4-carboxamido]succinate) to 5-aminoimidazole-4-carboxamide ribotide (AICAR or 5-amino-1-(5-phospho-beta-D-ribosyl)imidazole-4-carboxamide) and fumarate, and of adenylosuccinate (ADS or N(6)-(1,2-dicarboxyethyl)-AMP) to adenosine monophosphate (AMP) and fumarate.</text>
</comment>
<sequence length="461" mass="52447">MEKQEFECLTLCPLDGRYSGVKDALGEYFSEYALVKYRVFVEIQWLKFLIENVESDVLAKFDLQDMDKLTTISSEFNYDSFARIKEIENTTRHDVKAVEYFIDEKVDALGFGYLQSFVHIGCTSEDINNTSYACMLKYGLKDVWLPKAKEFAAIIDKWAEEHSNDAMLAHTHGQPATPTTIGKEFKVYAYRFLSSIENVEAVKIKAKFNGATGNYSAILTAFPNEDWQVLAKKFVEEYLGLTFNPLTTQIESHDYTCHILDGIRHFNNVLVDFDVDMWLYISMEYFKQIPVKGEVGSSTMPHKVNPIRFENSEANIDMSNNICIALSNKLPKSRMQRDLSDSSSQRNLGLAFGYSLQAINETMNGLAKCVVNKDKLASDLNEKWEVLAEPIQTMLRKYGVPDAYDTLKALTRGKSISKEDILKFAESLDILSDQDRQTLVDMTPASYIGLAKELAKIELNK</sequence>
<dbReference type="GO" id="GO:0006189">
    <property type="term" value="P:'de novo' IMP biosynthetic process"/>
    <property type="evidence" value="ECO:0007669"/>
    <property type="project" value="UniProtKB-UniPathway"/>
</dbReference>
<evidence type="ECO:0000259" key="15">
    <source>
        <dbReference type="Pfam" id="PF08328"/>
    </source>
</evidence>
<dbReference type="InterPro" id="IPR004769">
    <property type="entry name" value="Pur_lyase"/>
</dbReference>
<dbReference type="InterPro" id="IPR047136">
    <property type="entry name" value="PurB_bact"/>
</dbReference>
<dbReference type="InterPro" id="IPR024083">
    <property type="entry name" value="Fumarase/histidase_N"/>
</dbReference>
<comment type="similarity">
    <text evidence="3 13">Belongs to the lyase 1 family. Adenylosuccinate lyase subfamily.</text>
</comment>
<evidence type="ECO:0000256" key="6">
    <source>
        <dbReference type="ARBA" id="ARBA00022755"/>
    </source>
</evidence>
<dbReference type="PANTHER" id="PTHR43411">
    <property type="entry name" value="ADENYLOSUCCINATE LYASE"/>
    <property type="match status" value="1"/>
</dbReference>
<dbReference type="SUPFAM" id="SSF48557">
    <property type="entry name" value="L-aspartase-like"/>
    <property type="match status" value="1"/>
</dbReference>
<keyword evidence="6 13" id="KW-0658">Purine biosynthesis</keyword>
<evidence type="ECO:0000313" key="17">
    <source>
        <dbReference type="EMBL" id="RGD82755.1"/>
    </source>
</evidence>
<dbReference type="PANTHER" id="PTHR43411:SF1">
    <property type="entry name" value="ADENYLOSUCCINATE LYASE"/>
    <property type="match status" value="1"/>
</dbReference>
<name>A0A3E3EB44_9FIRM</name>
<dbReference type="GO" id="GO:0004018">
    <property type="term" value="F:N6-(1,2-dicarboxyethyl)AMP AMP-lyase (fumarate-forming) activity"/>
    <property type="evidence" value="ECO:0007669"/>
    <property type="project" value="UniProtKB-UniRule"/>
</dbReference>
<comment type="catalytic activity">
    <reaction evidence="8">
        <text>(2S)-2-[5-amino-1-(5-phospho-beta-D-ribosyl)imidazole-4-carboxamido]succinate = 5-amino-1-(5-phospho-beta-D-ribosyl)imidazole-4-carboxamide + fumarate</text>
        <dbReference type="Rhea" id="RHEA:23920"/>
        <dbReference type="ChEBI" id="CHEBI:29806"/>
        <dbReference type="ChEBI" id="CHEBI:58443"/>
        <dbReference type="ChEBI" id="CHEBI:58475"/>
        <dbReference type="EC" id="4.3.2.2"/>
    </reaction>
    <physiologicalReaction direction="left-to-right" evidence="8">
        <dbReference type="Rhea" id="RHEA:23921"/>
    </physiologicalReaction>
</comment>
<comment type="pathway">
    <text evidence="2 13">Purine metabolism; AMP biosynthesis via de novo pathway; AMP from IMP: step 2/2.</text>
</comment>
<dbReference type="EMBL" id="QUSL01000024">
    <property type="protein sequence ID" value="RGD82755.1"/>
    <property type="molecule type" value="Genomic_DNA"/>
</dbReference>
<evidence type="ECO:0000256" key="7">
    <source>
        <dbReference type="ARBA" id="ARBA00023239"/>
    </source>
</evidence>
<dbReference type="InterPro" id="IPR013539">
    <property type="entry name" value="PurB_C"/>
</dbReference>
<proteinExistence type="inferred from homology"/>
<dbReference type="PRINTS" id="PR00149">
    <property type="entry name" value="FUMRATELYASE"/>
</dbReference>
<dbReference type="Gene3D" id="1.10.40.30">
    <property type="entry name" value="Fumarase/aspartase (C-terminal domain)"/>
    <property type="match status" value="1"/>
</dbReference>
<dbReference type="UniPathway" id="UPA00075">
    <property type="reaction ID" value="UER00336"/>
</dbReference>
<dbReference type="GO" id="GO:0044208">
    <property type="term" value="P:'de novo' AMP biosynthetic process"/>
    <property type="evidence" value="ECO:0007669"/>
    <property type="project" value="UniProtKB-UniPathway"/>
</dbReference>
<reference evidence="16" key="2">
    <citation type="submission" date="2023-01" db="EMBL/GenBank/DDBJ databases">
        <title>Human gut microbiome strain richness.</title>
        <authorList>
            <person name="Chen-Liaw A."/>
        </authorList>
    </citation>
    <scope>NUCLEOTIDE SEQUENCE</scope>
    <source>
        <strain evidence="16">1001217st2_G6_1001217B_191108</strain>
    </source>
</reference>
<evidence type="ECO:0000313" key="18">
    <source>
        <dbReference type="Proteomes" id="UP000261032"/>
    </source>
</evidence>
<evidence type="ECO:0000256" key="13">
    <source>
        <dbReference type="RuleBase" id="RU361172"/>
    </source>
</evidence>
<comment type="pathway">
    <text evidence="1 13">Purine metabolism; IMP biosynthesis via de novo pathway; 5-amino-1-(5-phospho-D-ribosyl)imidazole-4-carboxamide from 5-amino-1-(5-phospho-D-ribosyl)imidazole-4-carboxylate: step 2/2.</text>
</comment>
<dbReference type="AlphaFoldDB" id="A0A3E3EB44"/>
<dbReference type="UniPathway" id="UPA00074">
    <property type="reaction ID" value="UER00132"/>
</dbReference>
<dbReference type="RefSeq" id="WP_008791642.1">
    <property type="nucleotide sequence ID" value="NZ_AP031443.1"/>
</dbReference>
<dbReference type="InterPro" id="IPR008948">
    <property type="entry name" value="L-Aspartase-like"/>
</dbReference>
<dbReference type="InterPro" id="IPR000362">
    <property type="entry name" value="Fumarate_lyase_fam"/>
</dbReference>
<dbReference type="NCBIfam" id="TIGR00928">
    <property type="entry name" value="purB"/>
    <property type="match status" value="1"/>
</dbReference>
<evidence type="ECO:0000256" key="4">
    <source>
        <dbReference type="ARBA" id="ARBA00012339"/>
    </source>
</evidence>
<evidence type="ECO:0000256" key="3">
    <source>
        <dbReference type="ARBA" id="ARBA00008273"/>
    </source>
</evidence>
<dbReference type="NCBIfam" id="NF006764">
    <property type="entry name" value="PRK09285.1"/>
    <property type="match status" value="1"/>
</dbReference>
<dbReference type="Gene3D" id="1.10.275.10">
    <property type="entry name" value="Fumarase/aspartase (N-terminal domain)"/>
    <property type="match status" value="1"/>
</dbReference>
<accession>A0A3E3EB44</accession>
<gene>
    <name evidence="16" type="primary">purB</name>
    <name evidence="17" type="ORF">DXB93_13500</name>
    <name evidence="16" type="ORF">PM738_04640</name>
</gene>
<dbReference type="InterPro" id="IPR020557">
    <property type="entry name" value="Fumarate_lyase_CS"/>
</dbReference>
<evidence type="ECO:0000256" key="11">
    <source>
        <dbReference type="ARBA" id="ARBA00049115"/>
    </source>
</evidence>
<evidence type="ECO:0000313" key="16">
    <source>
        <dbReference type="EMBL" id="MDB7083082.1"/>
    </source>
</evidence>
<evidence type="ECO:0000256" key="8">
    <source>
        <dbReference type="ARBA" id="ARBA00024477"/>
    </source>
</evidence>
<dbReference type="Proteomes" id="UP000261032">
    <property type="component" value="Unassembled WGS sequence"/>
</dbReference>
<organism evidence="17 18">
    <name type="scientific">Thomasclavelia ramosa</name>
    <dbReference type="NCBI Taxonomy" id="1547"/>
    <lineage>
        <taxon>Bacteria</taxon>
        <taxon>Bacillati</taxon>
        <taxon>Bacillota</taxon>
        <taxon>Erysipelotrichia</taxon>
        <taxon>Erysipelotrichales</taxon>
        <taxon>Coprobacillaceae</taxon>
        <taxon>Thomasclavelia</taxon>
    </lineage>
</organism>
<keyword evidence="7 13" id="KW-0456">Lyase</keyword>
<feature type="domain" description="Fumarate lyase N-terminal" evidence="14">
    <location>
        <begin position="16"/>
        <end position="311"/>
    </location>
</feature>
<dbReference type="EMBL" id="JAQLKE010000005">
    <property type="protein sequence ID" value="MDB7083082.1"/>
    <property type="molecule type" value="Genomic_DNA"/>
</dbReference>
<reference evidence="17 18" key="1">
    <citation type="submission" date="2018-08" db="EMBL/GenBank/DDBJ databases">
        <title>A genome reference for cultivated species of the human gut microbiota.</title>
        <authorList>
            <person name="Zou Y."/>
            <person name="Xue W."/>
            <person name="Luo G."/>
        </authorList>
    </citation>
    <scope>NUCLEOTIDE SEQUENCE [LARGE SCALE GENOMIC DNA]</scope>
    <source>
        <strain evidence="17 18">OM06-4</strain>
    </source>
</reference>
<feature type="domain" description="Adenylosuccinate lyase PurB C-terminal" evidence="15">
    <location>
        <begin position="333"/>
        <end position="448"/>
    </location>
</feature>
<dbReference type="Pfam" id="PF00206">
    <property type="entry name" value="Lyase_1"/>
    <property type="match status" value="1"/>
</dbReference>